<evidence type="ECO:0000256" key="2">
    <source>
        <dbReference type="SAM" id="Phobius"/>
    </source>
</evidence>
<organism evidence="3 5">
    <name type="scientific">Cercospora beticola</name>
    <name type="common">Sugarbeet leaf spot fungus</name>
    <dbReference type="NCBI Taxonomy" id="122368"/>
    <lineage>
        <taxon>Eukaryota</taxon>
        <taxon>Fungi</taxon>
        <taxon>Dikarya</taxon>
        <taxon>Ascomycota</taxon>
        <taxon>Pezizomycotina</taxon>
        <taxon>Dothideomycetes</taxon>
        <taxon>Dothideomycetidae</taxon>
        <taxon>Mycosphaerellales</taxon>
        <taxon>Mycosphaerellaceae</taxon>
        <taxon>Cercospora</taxon>
    </lineage>
</organism>
<protein>
    <recommendedName>
        <fullName evidence="7">Mid2 domain-containing protein</fullName>
    </recommendedName>
</protein>
<keyword evidence="2" id="KW-1133">Transmembrane helix</keyword>
<dbReference type="EMBL" id="CP134192">
    <property type="protein sequence ID" value="WPB07631.1"/>
    <property type="molecule type" value="Genomic_DNA"/>
</dbReference>
<evidence type="ECO:0000313" key="3">
    <source>
        <dbReference type="EMBL" id="PIA80045.1"/>
    </source>
</evidence>
<dbReference type="AlphaFoldDB" id="A0A2G5GID3"/>
<evidence type="ECO:0000313" key="5">
    <source>
        <dbReference type="Proteomes" id="UP000230605"/>
    </source>
</evidence>
<feature type="region of interest" description="Disordered" evidence="1">
    <location>
        <begin position="158"/>
        <end position="178"/>
    </location>
</feature>
<name>A0A2G5GID3_CERBT</name>
<reference evidence="3 5" key="1">
    <citation type="submission" date="2015-10" db="EMBL/GenBank/DDBJ databases">
        <title>The cercosporin biosynthetic gene cluster was horizontally transferred to several fungal lineages and shown to be expanded in Cercospora beticola based on microsynteny with recipient genomes.</title>
        <authorList>
            <person name="De Jonge R."/>
            <person name="Ebert M.K."/>
            <person name="Suttle J.C."/>
            <person name="Jurick Ii W.M."/>
            <person name="Secor G.A."/>
            <person name="Thomma B.P."/>
            <person name="Van De Peer Y."/>
            <person name="Bolton M.D."/>
        </authorList>
    </citation>
    <scope>NUCLEOTIDE SEQUENCE [LARGE SCALE GENOMIC DNA]</scope>
    <source>
        <strain evidence="3 5">09-40</strain>
    </source>
</reference>
<evidence type="ECO:0000256" key="1">
    <source>
        <dbReference type="SAM" id="MobiDB-lite"/>
    </source>
</evidence>
<reference evidence="4 6" key="2">
    <citation type="submission" date="2023-09" db="EMBL/GenBank/DDBJ databases">
        <title>Complete-Gapless Cercospora beticola genome.</title>
        <authorList>
            <person name="Wyatt N.A."/>
            <person name="Spanner R.E."/>
            <person name="Bolton M.D."/>
        </authorList>
    </citation>
    <scope>NUCLEOTIDE SEQUENCE [LARGE SCALE GENOMIC DNA]</scope>
    <source>
        <strain evidence="4">Cb09-40</strain>
    </source>
</reference>
<evidence type="ECO:0008006" key="7">
    <source>
        <dbReference type="Google" id="ProtNLM"/>
    </source>
</evidence>
<feature type="region of interest" description="Disordered" evidence="1">
    <location>
        <begin position="1"/>
        <end position="21"/>
    </location>
</feature>
<feature type="region of interest" description="Disordered" evidence="1">
    <location>
        <begin position="316"/>
        <end position="377"/>
    </location>
</feature>
<dbReference type="EMBL" id="LKMD01000252">
    <property type="protein sequence ID" value="PIA80045.1"/>
    <property type="molecule type" value="Genomic_DNA"/>
</dbReference>
<feature type="compositionally biased region" description="Low complexity" evidence="1">
    <location>
        <begin position="91"/>
        <end position="118"/>
    </location>
</feature>
<gene>
    <name evidence="3" type="ORF">CB0940_12134</name>
    <name evidence="4" type="ORF">RHO25_012292</name>
</gene>
<keyword evidence="2" id="KW-0812">Transmembrane</keyword>
<feature type="region of interest" description="Disordered" evidence="1">
    <location>
        <begin position="89"/>
        <end position="125"/>
    </location>
</feature>
<feature type="compositionally biased region" description="Polar residues" evidence="1">
    <location>
        <begin position="258"/>
        <end position="274"/>
    </location>
</feature>
<feature type="compositionally biased region" description="Polar residues" evidence="1">
    <location>
        <begin position="162"/>
        <end position="174"/>
    </location>
</feature>
<feature type="transmembrane region" description="Helical" evidence="2">
    <location>
        <begin position="131"/>
        <end position="153"/>
    </location>
</feature>
<accession>A0A2G5GID3</accession>
<feature type="compositionally biased region" description="Polar residues" evidence="1">
    <location>
        <begin position="239"/>
        <end position="248"/>
    </location>
</feature>
<dbReference type="Proteomes" id="UP001302367">
    <property type="component" value="Chromosome 9"/>
</dbReference>
<dbReference type="OrthoDB" id="3647395at2759"/>
<feature type="region of interest" description="Disordered" evidence="1">
    <location>
        <begin position="219"/>
        <end position="274"/>
    </location>
</feature>
<evidence type="ECO:0000313" key="4">
    <source>
        <dbReference type="EMBL" id="WPB07631.1"/>
    </source>
</evidence>
<keyword evidence="2" id="KW-0472">Membrane</keyword>
<proteinExistence type="predicted"/>
<keyword evidence="6" id="KW-1185">Reference proteome</keyword>
<evidence type="ECO:0000313" key="6">
    <source>
        <dbReference type="Proteomes" id="UP001302367"/>
    </source>
</evidence>
<sequence length="377" mass="39413">MASNNFARGPQNGFNGDNNDRGRQFSAYMSSVYEGAIAATRSVDVVTQTTTLDDSLSTTDPDDIDSDQGTLTNALFFPTASSTSAGTTLVTQTSSQGNSNLQSSSPSTEQSQVQNTSQSDDDGGGLSGGKLAAAIAVPIIVVTLSALAAFLLFRRRRKSRQEQPNTPEVSSTHSRGGAAGFFGWREKWGSLRSSASSHKDPTPEVTSVNNQPAFVPATTISHEEQPPPYPLETAPRPTTEPQTRQLQLATDVPRAAPESTSPVSPLSPSEFLSPNPSFMRTARRGSTAASINSDAYSDTASIHSARAARMSVGGPTMIAPLRNASPNSTRHDRGPGSVGSSGTGDPFGDARRANTPSLEGLRIAISGAGSPKKEDQG</sequence>
<dbReference type="Proteomes" id="UP000230605">
    <property type="component" value="Unassembled WGS sequence"/>
</dbReference>